<proteinExistence type="predicted"/>
<sequence length="175" mass="17957">MASPVVMAATTVVAALLLLAGFRGLVLSGGGACLWDSYANCYKRAHGVVSDGRRAAGREGDITPEAFAEARSSPGYSEGSPPAPSTGRERIRAAVGSGNIYPVGGTSLRTFSADHYPSAPGKTVVTGPTGGTPGFDAGSRRRSLGSRRPLQPPSPKVNTGVHYWMEGPPPPPPSL</sequence>
<evidence type="ECO:0000256" key="1">
    <source>
        <dbReference type="SAM" id="MobiDB-lite"/>
    </source>
</evidence>
<name>A0A843XS20_COLES</name>
<feature type="region of interest" description="Disordered" evidence="1">
    <location>
        <begin position="67"/>
        <end position="94"/>
    </location>
</feature>
<keyword evidence="2" id="KW-0732">Signal</keyword>
<evidence type="ECO:0000313" key="4">
    <source>
        <dbReference type="Proteomes" id="UP000652761"/>
    </source>
</evidence>
<accession>A0A843XS20</accession>
<organism evidence="3 4">
    <name type="scientific">Colocasia esculenta</name>
    <name type="common">Wild taro</name>
    <name type="synonym">Arum esculentum</name>
    <dbReference type="NCBI Taxonomy" id="4460"/>
    <lineage>
        <taxon>Eukaryota</taxon>
        <taxon>Viridiplantae</taxon>
        <taxon>Streptophyta</taxon>
        <taxon>Embryophyta</taxon>
        <taxon>Tracheophyta</taxon>
        <taxon>Spermatophyta</taxon>
        <taxon>Magnoliopsida</taxon>
        <taxon>Liliopsida</taxon>
        <taxon>Araceae</taxon>
        <taxon>Aroideae</taxon>
        <taxon>Colocasieae</taxon>
        <taxon>Colocasia</taxon>
    </lineage>
</organism>
<feature type="region of interest" description="Disordered" evidence="1">
    <location>
        <begin position="119"/>
        <end position="175"/>
    </location>
</feature>
<protein>
    <submittedName>
        <fullName evidence="3">Uncharacterized protein</fullName>
    </submittedName>
</protein>
<comment type="caution">
    <text evidence="3">The sequence shown here is derived from an EMBL/GenBank/DDBJ whole genome shotgun (WGS) entry which is preliminary data.</text>
</comment>
<keyword evidence="4" id="KW-1185">Reference proteome</keyword>
<feature type="chain" id="PRO_5032716589" evidence="2">
    <location>
        <begin position="29"/>
        <end position="175"/>
    </location>
</feature>
<evidence type="ECO:0000313" key="3">
    <source>
        <dbReference type="EMBL" id="MQM22808.1"/>
    </source>
</evidence>
<feature type="signal peptide" evidence="2">
    <location>
        <begin position="1"/>
        <end position="28"/>
    </location>
</feature>
<evidence type="ECO:0000256" key="2">
    <source>
        <dbReference type="SAM" id="SignalP"/>
    </source>
</evidence>
<dbReference type="EMBL" id="NMUH01014022">
    <property type="protein sequence ID" value="MQM22808.1"/>
    <property type="molecule type" value="Genomic_DNA"/>
</dbReference>
<reference evidence="3" key="1">
    <citation type="submission" date="2017-07" db="EMBL/GenBank/DDBJ databases">
        <title>Taro Niue Genome Assembly and Annotation.</title>
        <authorList>
            <person name="Atibalentja N."/>
            <person name="Keating K."/>
            <person name="Fields C.J."/>
        </authorList>
    </citation>
    <scope>NUCLEOTIDE SEQUENCE</scope>
    <source>
        <strain evidence="3">Niue_2</strain>
        <tissue evidence="3">Leaf</tissue>
    </source>
</reference>
<gene>
    <name evidence="3" type="ORF">Taro_055865</name>
</gene>
<dbReference type="AlphaFoldDB" id="A0A843XS20"/>
<dbReference type="Proteomes" id="UP000652761">
    <property type="component" value="Unassembled WGS sequence"/>
</dbReference>